<gene>
    <name evidence="2" type="ORF">SAMD00023353_2000800</name>
</gene>
<proteinExistence type="predicted"/>
<evidence type="ECO:0000313" key="2">
    <source>
        <dbReference type="EMBL" id="GAW26057.1"/>
    </source>
</evidence>
<organism evidence="2">
    <name type="scientific">Rosellinia necatrix</name>
    <name type="common">White root-rot fungus</name>
    <dbReference type="NCBI Taxonomy" id="77044"/>
    <lineage>
        <taxon>Eukaryota</taxon>
        <taxon>Fungi</taxon>
        <taxon>Dikarya</taxon>
        <taxon>Ascomycota</taxon>
        <taxon>Pezizomycotina</taxon>
        <taxon>Sordariomycetes</taxon>
        <taxon>Xylariomycetidae</taxon>
        <taxon>Xylariales</taxon>
        <taxon>Xylariaceae</taxon>
        <taxon>Rosellinia</taxon>
    </lineage>
</organism>
<accession>A0A1S8A7M0</accession>
<name>A0A1S8A7M0_ROSNE</name>
<sequence length="52" mass="5499">MAPRVPGKVGDGQLSAAESRANNNAGGGYPPMVNIRFYDVDDAFLYPLSAVE</sequence>
<reference evidence="2" key="1">
    <citation type="submission" date="2016-03" db="EMBL/GenBank/DDBJ databases">
        <title>Draft genome sequence of Rosellinia necatrix.</title>
        <authorList>
            <person name="Kanematsu S."/>
        </authorList>
    </citation>
    <scope>NUCLEOTIDE SEQUENCE [LARGE SCALE GENOMIC DNA]</scope>
    <source>
        <strain evidence="2">W97</strain>
    </source>
</reference>
<dbReference type="EMBL" id="DF977465">
    <property type="protein sequence ID" value="GAW26057.1"/>
    <property type="molecule type" value="Genomic_DNA"/>
</dbReference>
<evidence type="ECO:0000256" key="1">
    <source>
        <dbReference type="SAM" id="MobiDB-lite"/>
    </source>
</evidence>
<protein>
    <submittedName>
        <fullName evidence="2">Uncharacterized protein</fullName>
    </submittedName>
</protein>
<evidence type="ECO:0000313" key="3">
    <source>
        <dbReference type="Proteomes" id="UP000054516"/>
    </source>
</evidence>
<feature type="region of interest" description="Disordered" evidence="1">
    <location>
        <begin position="1"/>
        <end position="29"/>
    </location>
</feature>
<keyword evidence="3" id="KW-1185">Reference proteome</keyword>
<dbReference type="Proteomes" id="UP000054516">
    <property type="component" value="Unassembled WGS sequence"/>
</dbReference>
<dbReference type="AlphaFoldDB" id="A0A1S8A7M0"/>